<feature type="non-terminal residue" evidence="1">
    <location>
        <position position="1"/>
    </location>
</feature>
<feature type="non-terminal residue" evidence="1">
    <location>
        <position position="99"/>
    </location>
</feature>
<reference evidence="1" key="1">
    <citation type="submission" date="2020-07" db="EMBL/GenBank/DDBJ databases">
        <title>Clarias magur genome sequencing, assembly and annotation.</title>
        <authorList>
            <person name="Kushwaha B."/>
            <person name="Kumar R."/>
            <person name="Das P."/>
            <person name="Joshi C.G."/>
            <person name="Kumar D."/>
            <person name="Nagpure N.S."/>
            <person name="Pandey M."/>
            <person name="Agarwal S."/>
            <person name="Srivastava S."/>
            <person name="Singh M."/>
            <person name="Sahoo L."/>
            <person name="Jayasankar P."/>
            <person name="Meher P.K."/>
            <person name="Koringa P.G."/>
            <person name="Iquebal M.A."/>
            <person name="Das S.P."/>
            <person name="Bit A."/>
            <person name="Patnaik S."/>
            <person name="Patel N."/>
            <person name="Shah T.M."/>
            <person name="Hinsu A."/>
            <person name="Jena J.K."/>
        </authorList>
    </citation>
    <scope>NUCLEOTIDE SEQUENCE</scope>
    <source>
        <strain evidence="1">CIFAMagur01</strain>
        <tissue evidence="1">Testis</tissue>
    </source>
</reference>
<protein>
    <submittedName>
        <fullName evidence="1">Uncharacterized protein</fullName>
    </submittedName>
</protein>
<keyword evidence="2" id="KW-1185">Reference proteome</keyword>
<proteinExistence type="predicted"/>
<organism evidence="1 2">
    <name type="scientific">Clarias magur</name>
    <name type="common">Asian catfish</name>
    <name type="synonym">Macropteronotus magur</name>
    <dbReference type="NCBI Taxonomy" id="1594786"/>
    <lineage>
        <taxon>Eukaryota</taxon>
        <taxon>Metazoa</taxon>
        <taxon>Chordata</taxon>
        <taxon>Craniata</taxon>
        <taxon>Vertebrata</taxon>
        <taxon>Euteleostomi</taxon>
        <taxon>Actinopterygii</taxon>
        <taxon>Neopterygii</taxon>
        <taxon>Teleostei</taxon>
        <taxon>Ostariophysi</taxon>
        <taxon>Siluriformes</taxon>
        <taxon>Clariidae</taxon>
        <taxon>Clarias</taxon>
    </lineage>
</organism>
<dbReference type="EMBL" id="QNUK01000759">
    <property type="protein sequence ID" value="KAF5889861.1"/>
    <property type="molecule type" value="Genomic_DNA"/>
</dbReference>
<sequence length="99" mass="11158">KNMNDIVSGVQQYQTSLLDNLRKQMEAVLKKHLGSTSSPLEKEAKNIFDNFIDPFASVATTFRQDSLINKQFSCLEAEEVSIGQTICKKKCGNLFLKDK</sequence>
<evidence type="ECO:0000313" key="2">
    <source>
        <dbReference type="Proteomes" id="UP000727407"/>
    </source>
</evidence>
<name>A0A8J4WSE1_CLAMG</name>
<accession>A0A8J4WSE1</accession>
<evidence type="ECO:0000313" key="1">
    <source>
        <dbReference type="EMBL" id="KAF5889861.1"/>
    </source>
</evidence>
<dbReference type="AlphaFoldDB" id="A0A8J4WSE1"/>
<gene>
    <name evidence="1" type="ORF">DAT39_020441</name>
</gene>
<comment type="caution">
    <text evidence="1">The sequence shown here is derived from an EMBL/GenBank/DDBJ whole genome shotgun (WGS) entry which is preliminary data.</text>
</comment>
<dbReference type="Proteomes" id="UP000727407">
    <property type="component" value="Unassembled WGS sequence"/>
</dbReference>
<dbReference type="OrthoDB" id="10068926at2759"/>